<dbReference type="InterPro" id="IPR005467">
    <property type="entry name" value="His_kinase_dom"/>
</dbReference>
<evidence type="ECO:0000256" key="6">
    <source>
        <dbReference type="ARBA" id="ARBA00022692"/>
    </source>
</evidence>
<dbReference type="SUPFAM" id="SSF55874">
    <property type="entry name" value="ATPase domain of HSP90 chaperone/DNA topoisomerase II/histidine kinase"/>
    <property type="match status" value="1"/>
</dbReference>
<reference evidence="14 15" key="1">
    <citation type="submission" date="2021-04" db="EMBL/GenBank/DDBJ databases">
        <title>Magnetospirillum sulfuroxidans sp. nov., a facultative chemolithoautotrophic sulfur-oxidizing alphaproteobacterium isolated from freshwater sediment and proposals for Paramagetospirillum gen. nov., and Magnetospirillaceae fam. nov.</title>
        <authorList>
            <person name="Koziaeva V."/>
            <person name="Geelhoed J.S."/>
            <person name="Sorokin D.Y."/>
            <person name="Grouzdev D.S."/>
        </authorList>
    </citation>
    <scope>NUCLEOTIDE SEQUENCE [LARGE SCALE GENOMIC DNA]</scope>
    <source>
        <strain evidence="14 15">J10</strain>
    </source>
</reference>
<dbReference type="GO" id="GO:0016301">
    <property type="term" value="F:kinase activity"/>
    <property type="evidence" value="ECO:0007669"/>
    <property type="project" value="UniProtKB-KW"/>
</dbReference>
<name>A0ABS5I826_9PROT</name>
<evidence type="ECO:0000259" key="12">
    <source>
        <dbReference type="PROSITE" id="PS50109"/>
    </source>
</evidence>
<evidence type="ECO:0000256" key="4">
    <source>
        <dbReference type="ARBA" id="ARBA00022553"/>
    </source>
</evidence>
<keyword evidence="7 14" id="KW-0418">Kinase</keyword>
<evidence type="ECO:0000256" key="2">
    <source>
        <dbReference type="ARBA" id="ARBA00004141"/>
    </source>
</evidence>
<evidence type="ECO:0000313" key="15">
    <source>
        <dbReference type="Proteomes" id="UP000680714"/>
    </source>
</evidence>
<dbReference type="SUPFAM" id="SSF47384">
    <property type="entry name" value="Homodimeric domain of signal transducing histidine kinase"/>
    <property type="match status" value="1"/>
</dbReference>
<gene>
    <name evidence="14" type="ORF">KEC16_02415</name>
</gene>
<dbReference type="SMART" id="SM00388">
    <property type="entry name" value="HisKA"/>
    <property type="match status" value="1"/>
</dbReference>
<dbReference type="InterPro" id="IPR036890">
    <property type="entry name" value="HATPase_C_sf"/>
</dbReference>
<evidence type="ECO:0000256" key="8">
    <source>
        <dbReference type="ARBA" id="ARBA00022989"/>
    </source>
</evidence>
<comment type="catalytic activity">
    <reaction evidence="1">
        <text>ATP + protein L-histidine = ADP + protein N-phospho-L-histidine.</text>
        <dbReference type="EC" id="2.7.13.3"/>
    </reaction>
</comment>
<evidence type="ECO:0000256" key="5">
    <source>
        <dbReference type="ARBA" id="ARBA00022679"/>
    </source>
</evidence>
<dbReference type="Gene3D" id="3.30.565.10">
    <property type="entry name" value="Histidine kinase-like ATPase, C-terminal domain"/>
    <property type="match status" value="1"/>
</dbReference>
<keyword evidence="9" id="KW-0902">Two-component regulatory system</keyword>
<evidence type="ECO:0000256" key="3">
    <source>
        <dbReference type="ARBA" id="ARBA00012438"/>
    </source>
</evidence>
<evidence type="ECO:0000256" key="11">
    <source>
        <dbReference type="SAM" id="Phobius"/>
    </source>
</evidence>
<evidence type="ECO:0000256" key="1">
    <source>
        <dbReference type="ARBA" id="ARBA00000085"/>
    </source>
</evidence>
<keyword evidence="6 11" id="KW-0812">Transmembrane</keyword>
<accession>A0ABS5I826</accession>
<dbReference type="Pfam" id="PF02518">
    <property type="entry name" value="HATPase_c"/>
    <property type="match status" value="1"/>
</dbReference>
<keyword evidence="8 11" id="KW-1133">Transmembrane helix</keyword>
<dbReference type="RefSeq" id="WP_211546053.1">
    <property type="nucleotide sequence ID" value="NZ_JAGTUF010000001.1"/>
</dbReference>
<dbReference type="InterPro" id="IPR003661">
    <property type="entry name" value="HisK_dim/P_dom"/>
</dbReference>
<dbReference type="CDD" id="cd00075">
    <property type="entry name" value="HATPase"/>
    <property type="match status" value="1"/>
</dbReference>
<comment type="subcellular location">
    <subcellularLocation>
        <location evidence="2">Membrane</location>
        <topology evidence="2">Multi-pass membrane protein</topology>
    </subcellularLocation>
</comment>
<evidence type="ECO:0000256" key="10">
    <source>
        <dbReference type="ARBA" id="ARBA00023136"/>
    </source>
</evidence>
<dbReference type="InterPro" id="IPR036097">
    <property type="entry name" value="HisK_dim/P_sf"/>
</dbReference>
<dbReference type="PANTHER" id="PTHR45436">
    <property type="entry name" value="SENSOR HISTIDINE KINASE YKOH"/>
    <property type="match status" value="1"/>
</dbReference>
<feature type="domain" description="Histidine kinase" evidence="12">
    <location>
        <begin position="255"/>
        <end position="456"/>
    </location>
</feature>
<sequence>MKLKSPPSLMGRIVLRLFLATLAAVIFAYGWLWVMFQTTTGNLRDQSLIETARTIIHAVKADPDGKVRVDLPDTLIASYAQSKGVHGFAVRDRLSGLTLFAVGADVGPLPAKIDEDEDGSLYQYDPDGPGPESYFGEAFPFQLGPNRLVVQVVRLGSDYQELIETVITDFFEDGGWLAGPFLLLLMGVSILTIRGTLAPLRSLSQQAETIGPNATDIRLPRQGVPREVLPLVSAVNNALERLEDGFRLQREFTADAAHELRTPLAVLTAHIDTLTDPAIAAPLRRDLESMTHLVEQLLRVARVEALVVTPSDRADLGEIACNVAAYLALVAIRSGRTIEVDAPDQPVLVHGQADALFHAVRNLVDNALRHTPIGTAVILTALADPPTLFVRDHGTGIAVERRADIFKRFWRSDRRTAGAGLGLAIVQRTLEAHGGAVLIEDAEGGGAQFRLVFPKP</sequence>
<dbReference type="CDD" id="cd00082">
    <property type="entry name" value="HisKA"/>
    <property type="match status" value="1"/>
</dbReference>
<dbReference type="Gene3D" id="1.10.287.130">
    <property type="match status" value="1"/>
</dbReference>
<keyword evidence="10 11" id="KW-0472">Membrane</keyword>
<keyword evidence="5" id="KW-0808">Transferase</keyword>
<keyword evidence="15" id="KW-1185">Reference proteome</keyword>
<evidence type="ECO:0000259" key="13">
    <source>
        <dbReference type="PROSITE" id="PS50885"/>
    </source>
</evidence>
<dbReference type="Pfam" id="PF00512">
    <property type="entry name" value="HisKA"/>
    <property type="match status" value="1"/>
</dbReference>
<dbReference type="PRINTS" id="PR00344">
    <property type="entry name" value="BCTRLSENSOR"/>
</dbReference>
<protein>
    <recommendedName>
        <fullName evidence="3">histidine kinase</fullName>
        <ecNumber evidence="3">2.7.13.3</ecNumber>
    </recommendedName>
</protein>
<dbReference type="PROSITE" id="PS50109">
    <property type="entry name" value="HIS_KIN"/>
    <property type="match status" value="1"/>
</dbReference>
<dbReference type="SMART" id="SM00387">
    <property type="entry name" value="HATPase_c"/>
    <property type="match status" value="1"/>
</dbReference>
<evidence type="ECO:0000256" key="9">
    <source>
        <dbReference type="ARBA" id="ARBA00023012"/>
    </source>
</evidence>
<proteinExistence type="predicted"/>
<dbReference type="EC" id="2.7.13.3" evidence="3"/>
<dbReference type="InterPro" id="IPR003660">
    <property type="entry name" value="HAMP_dom"/>
</dbReference>
<dbReference type="PROSITE" id="PS50885">
    <property type="entry name" value="HAMP"/>
    <property type="match status" value="1"/>
</dbReference>
<dbReference type="EMBL" id="JAGTUF010000001">
    <property type="protein sequence ID" value="MBR9970565.1"/>
    <property type="molecule type" value="Genomic_DNA"/>
</dbReference>
<dbReference type="Proteomes" id="UP000680714">
    <property type="component" value="Unassembled WGS sequence"/>
</dbReference>
<dbReference type="PANTHER" id="PTHR45436:SF15">
    <property type="entry name" value="SENSOR HISTIDINE KINASE CUSS"/>
    <property type="match status" value="1"/>
</dbReference>
<keyword evidence="4" id="KW-0597">Phosphoprotein</keyword>
<dbReference type="InterPro" id="IPR004358">
    <property type="entry name" value="Sig_transdc_His_kin-like_C"/>
</dbReference>
<feature type="domain" description="HAMP" evidence="13">
    <location>
        <begin position="194"/>
        <end position="247"/>
    </location>
</feature>
<organism evidence="14 15">
    <name type="scientific">Magnetospirillum sulfuroxidans</name>
    <dbReference type="NCBI Taxonomy" id="611300"/>
    <lineage>
        <taxon>Bacteria</taxon>
        <taxon>Pseudomonadati</taxon>
        <taxon>Pseudomonadota</taxon>
        <taxon>Alphaproteobacteria</taxon>
        <taxon>Rhodospirillales</taxon>
        <taxon>Rhodospirillaceae</taxon>
        <taxon>Magnetospirillum</taxon>
    </lineage>
</organism>
<evidence type="ECO:0000256" key="7">
    <source>
        <dbReference type="ARBA" id="ARBA00022777"/>
    </source>
</evidence>
<feature type="transmembrane region" description="Helical" evidence="11">
    <location>
        <begin position="12"/>
        <end position="34"/>
    </location>
</feature>
<dbReference type="InterPro" id="IPR050428">
    <property type="entry name" value="TCS_sensor_his_kinase"/>
</dbReference>
<comment type="caution">
    <text evidence="14">The sequence shown here is derived from an EMBL/GenBank/DDBJ whole genome shotgun (WGS) entry which is preliminary data.</text>
</comment>
<evidence type="ECO:0000313" key="14">
    <source>
        <dbReference type="EMBL" id="MBR9970565.1"/>
    </source>
</evidence>
<dbReference type="InterPro" id="IPR003594">
    <property type="entry name" value="HATPase_dom"/>
</dbReference>